<reference evidence="2" key="1">
    <citation type="journal article" date="2023" name="G3 (Bethesda)">
        <title>Genome assembly and association tests identify interacting loci associated with vigor, precocity, and sex in interspecific pistachio rootstocks.</title>
        <authorList>
            <person name="Palmer W."/>
            <person name="Jacygrad E."/>
            <person name="Sagayaradj S."/>
            <person name="Cavanaugh K."/>
            <person name="Han R."/>
            <person name="Bertier L."/>
            <person name="Beede B."/>
            <person name="Kafkas S."/>
            <person name="Golino D."/>
            <person name="Preece J."/>
            <person name="Michelmore R."/>
        </authorList>
    </citation>
    <scope>NUCLEOTIDE SEQUENCE [LARGE SCALE GENOMIC DNA]</scope>
</reference>
<accession>A0ACC0Z0Z1</accession>
<gene>
    <name evidence="1" type="ORF">Pint_04695</name>
</gene>
<name>A0ACC0Z0Z1_9ROSI</name>
<keyword evidence="2" id="KW-1185">Reference proteome</keyword>
<protein>
    <submittedName>
        <fullName evidence="1">Uncharacterized protein</fullName>
    </submittedName>
</protein>
<sequence>MEKNAESSQAPTPGEEDLSKEIEELVLNLPTEKNWDGSYLYQYQGFWCPSRHIHGTISFQRRFQAQDTDIILTSFPKSGTTWLKALTFTIVNRFRYELKDSPLLTTSPHDLLPVNQIQHSTHNQTPTLEEFPTPRIFATHIPYASLPVSIVNSNCRIVYICRNPLDQFISNWHFLLELREQTKEPISLDEAFEMICNGIQAFGPIWDHVLGYWKASAEKPHKILFLKYEDLKVGINFYVKKLADFLGCPFSKEEESRNVIEEISKFCSFDNMKKLEVNKNGRLNDGIKTKVFFRKGLVGDHTNYLNSSMSERLDKILEEKLGGSGFTFKKP</sequence>
<organism evidence="1 2">
    <name type="scientific">Pistacia integerrima</name>
    <dbReference type="NCBI Taxonomy" id="434235"/>
    <lineage>
        <taxon>Eukaryota</taxon>
        <taxon>Viridiplantae</taxon>
        <taxon>Streptophyta</taxon>
        <taxon>Embryophyta</taxon>
        <taxon>Tracheophyta</taxon>
        <taxon>Spermatophyta</taxon>
        <taxon>Magnoliopsida</taxon>
        <taxon>eudicotyledons</taxon>
        <taxon>Gunneridae</taxon>
        <taxon>Pentapetalae</taxon>
        <taxon>rosids</taxon>
        <taxon>malvids</taxon>
        <taxon>Sapindales</taxon>
        <taxon>Anacardiaceae</taxon>
        <taxon>Pistacia</taxon>
    </lineage>
</organism>
<comment type="caution">
    <text evidence="1">The sequence shown here is derived from an EMBL/GenBank/DDBJ whole genome shotgun (WGS) entry which is preliminary data.</text>
</comment>
<dbReference type="Proteomes" id="UP001163603">
    <property type="component" value="Chromosome 3"/>
</dbReference>
<proteinExistence type="predicted"/>
<dbReference type="EMBL" id="CM047738">
    <property type="protein sequence ID" value="KAJ0044926.1"/>
    <property type="molecule type" value="Genomic_DNA"/>
</dbReference>
<evidence type="ECO:0000313" key="1">
    <source>
        <dbReference type="EMBL" id="KAJ0044926.1"/>
    </source>
</evidence>
<evidence type="ECO:0000313" key="2">
    <source>
        <dbReference type="Proteomes" id="UP001163603"/>
    </source>
</evidence>